<dbReference type="RefSeq" id="WP_002700070.1">
    <property type="nucleotide sequence ID" value="NZ_AAWS01000029.1"/>
</dbReference>
<evidence type="ECO:0000313" key="2">
    <source>
        <dbReference type="Proteomes" id="UP000004095"/>
    </source>
</evidence>
<sequence>MKNFKNAEKLDKNAQKEIKGGRWGRCDRPNMRFCEPGICVPYGWQCP</sequence>
<evidence type="ECO:0000313" key="1">
    <source>
        <dbReference type="EMBL" id="EAY26838.1"/>
    </source>
</evidence>
<reference evidence="1 2" key="1">
    <citation type="submission" date="2007-01" db="EMBL/GenBank/DDBJ databases">
        <authorList>
            <person name="Haygood M."/>
            <person name="Podell S."/>
            <person name="Anderson C."/>
            <person name="Hopkinson B."/>
            <person name="Roe K."/>
            <person name="Barbeau K."/>
            <person name="Gaasterland T."/>
            <person name="Ferriera S."/>
            <person name="Johnson J."/>
            <person name="Kravitz S."/>
            <person name="Beeson K."/>
            <person name="Sutton G."/>
            <person name="Rogers Y.-H."/>
            <person name="Friedman R."/>
            <person name="Frazier M."/>
            <person name="Venter J.C."/>
        </authorList>
    </citation>
    <scope>NUCLEOTIDE SEQUENCE [LARGE SCALE GENOMIC DNA]</scope>
    <source>
        <strain evidence="1 2">ATCC 23134</strain>
    </source>
</reference>
<comment type="caution">
    <text evidence="1">The sequence shown here is derived from an EMBL/GenBank/DDBJ whole genome shotgun (WGS) entry which is preliminary data.</text>
</comment>
<dbReference type="EMBL" id="AAWS01000029">
    <property type="protein sequence ID" value="EAY26838.1"/>
    <property type="molecule type" value="Genomic_DNA"/>
</dbReference>
<gene>
    <name evidence="1" type="ORF">M23134_04788</name>
</gene>
<dbReference type="OrthoDB" id="1163917at2"/>
<dbReference type="AlphaFoldDB" id="A1ZRV0"/>
<proteinExistence type="predicted"/>
<name>A1ZRV0_MICM2</name>
<organism evidence="1 2">
    <name type="scientific">Microscilla marina ATCC 23134</name>
    <dbReference type="NCBI Taxonomy" id="313606"/>
    <lineage>
        <taxon>Bacteria</taxon>
        <taxon>Pseudomonadati</taxon>
        <taxon>Bacteroidota</taxon>
        <taxon>Cytophagia</taxon>
        <taxon>Cytophagales</taxon>
        <taxon>Microscillaceae</taxon>
        <taxon>Microscilla</taxon>
    </lineage>
</organism>
<protein>
    <submittedName>
        <fullName evidence="1">Uncharacterized protein</fullName>
    </submittedName>
</protein>
<keyword evidence="2" id="KW-1185">Reference proteome</keyword>
<accession>A1ZRV0</accession>
<dbReference type="Proteomes" id="UP000004095">
    <property type="component" value="Unassembled WGS sequence"/>
</dbReference>